<dbReference type="Proteomes" id="UP000664904">
    <property type="component" value="Chromosome"/>
</dbReference>
<feature type="signal peptide" evidence="2">
    <location>
        <begin position="1"/>
        <end position="22"/>
    </location>
</feature>
<evidence type="ECO:0000256" key="2">
    <source>
        <dbReference type="SAM" id="SignalP"/>
    </source>
</evidence>
<evidence type="ECO:0000313" key="4">
    <source>
        <dbReference type="Proteomes" id="UP000664904"/>
    </source>
</evidence>
<protein>
    <recommendedName>
        <fullName evidence="5">Chromosome segregation ATPase</fullName>
    </recommendedName>
</protein>
<keyword evidence="2" id="KW-0732">Signal</keyword>
<sequence>MKSYSQAATFSLTLLSIFGANASSPIRMTPEQLEFNVNTEMAMLRADGTFAQLAKCSNKSEEIIANGYKALLPKCLTADPASIQSCYFTGIQKITGLSKTQLEICEEELGPDSSEQIELVERQLEELNLEQAKLENNDELSEEDQQRLDSIAAQIDELNGQLGSLYDAQESESVRDLEIMNAEMRRINKTLEPIEKHEAHNLPTDLEQPWTDSPPSFAHLPENEREAKRSQWVICSNMTTDATLVAETIGSVKRQPKAFAVTDEQNQQQLRSLYSASHGTFLDQIDNKIMEIGLKQWQQAHTTLGTHNVAKMAWEWCQAQPSIQFVNLDDSRL</sequence>
<evidence type="ECO:0008006" key="5">
    <source>
        <dbReference type="Google" id="ProtNLM"/>
    </source>
</evidence>
<evidence type="ECO:0000313" key="3">
    <source>
        <dbReference type="EMBL" id="QTH71838.1"/>
    </source>
</evidence>
<dbReference type="AlphaFoldDB" id="A0A975DHF7"/>
<keyword evidence="1" id="KW-0175">Coiled coil</keyword>
<name>A0A975DHF7_9GAMM</name>
<feature type="coiled-coil region" evidence="1">
    <location>
        <begin position="117"/>
        <end position="161"/>
    </location>
</feature>
<proteinExistence type="predicted"/>
<organism evidence="3 4">
    <name type="scientific">Pseudoalteromonas xiamenensis</name>
    <dbReference type="NCBI Taxonomy" id="882626"/>
    <lineage>
        <taxon>Bacteria</taxon>
        <taxon>Pseudomonadati</taxon>
        <taxon>Pseudomonadota</taxon>
        <taxon>Gammaproteobacteria</taxon>
        <taxon>Alteromonadales</taxon>
        <taxon>Pseudoalteromonadaceae</taxon>
        <taxon>Pseudoalteromonas</taxon>
    </lineage>
</organism>
<feature type="chain" id="PRO_5037216865" description="Chromosome segregation ATPase" evidence="2">
    <location>
        <begin position="23"/>
        <end position="333"/>
    </location>
</feature>
<reference evidence="3" key="1">
    <citation type="submission" date="2021-03" db="EMBL/GenBank/DDBJ databases">
        <title>Complete Genome of Pseudoalteromonas xiamenensis STKMTI.2, a new potential marine bacterium producing anti-Vibrio compounds.</title>
        <authorList>
            <person name="Handayani D.P."/>
            <person name="Isnansetyo A."/>
            <person name="Istiqomah I."/>
            <person name="Jumina J."/>
        </authorList>
    </citation>
    <scope>NUCLEOTIDE SEQUENCE</scope>
    <source>
        <strain evidence="3">STKMTI.2</strain>
    </source>
</reference>
<dbReference type="EMBL" id="CP072133">
    <property type="protein sequence ID" value="QTH71838.1"/>
    <property type="molecule type" value="Genomic_DNA"/>
</dbReference>
<evidence type="ECO:0000256" key="1">
    <source>
        <dbReference type="SAM" id="Coils"/>
    </source>
</evidence>
<dbReference type="RefSeq" id="WP_208843461.1">
    <property type="nucleotide sequence ID" value="NZ_CP072133.1"/>
</dbReference>
<dbReference type="KEGG" id="pxi:J5O05_02480"/>
<keyword evidence="4" id="KW-1185">Reference proteome</keyword>
<accession>A0A975DHF7</accession>
<gene>
    <name evidence="3" type="ORF">J5O05_02480</name>
</gene>